<keyword evidence="5" id="KW-0472">Membrane</keyword>
<dbReference type="SUPFAM" id="SSF58104">
    <property type="entry name" value="Methyl-accepting chemotaxis protein (MCP) signaling domain"/>
    <property type="match status" value="1"/>
</dbReference>
<keyword evidence="5" id="KW-1133">Transmembrane helix</keyword>
<keyword evidence="1 3" id="KW-0807">Transducer</keyword>
<evidence type="ECO:0000256" key="2">
    <source>
        <dbReference type="ARBA" id="ARBA00029447"/>
    </source>
</evidence>
<dbReference type="PANTHER" id="PTHR32089:SF114">
    <property type="entry name" value="METHYL-ACCEPTING CHEMOTAXIS PROTEIN MCPB"/>
    <property type="match status" value="1"/>
</dbReference>
<feature type="transmembrane region" description="Helical" evidence="5">
    <location>
        <begin position="194"/>
        <end position="215"/>
    </location>
</feature>
<dbReference type="AlphaFoldDB" id="A0A6G7WHB7"/>
<evidence type="ECO:0000256" key="4">
    <source>
        <dbReference type="SAM" id="Coils"/>
    </source>
</evidence>
<evidence type="ECO:0000313" key="9">
    <source>
        <dbReference type="Proteomes" id="UP000501830"/>
    </source>
</evidence>
<dbReference type="Pfam" id="PF12729">
    <property type="entry name" value="4HB_MCP_1"/>
    <property type="match status" value="1"/>
</dbReference>
<dbReference type="EMBL" id="CP049889">
    <property type="protein sequence ID" value="QIK51640.1"/>
    <property type="molecule type" value="Genomic_DNA"/>
</dbReference>
<keyword evidence="4" id="KW-0175">Coiled coil</keyword>
<evidence type="ECO:0000256" key="1">
    <source>
        <dbReference type="ARBA" id="ARBA00023224"/>
    </source>
</evidence>
<dbReference type="PANTHER" id="PTHR32089">
    <property type="entry name" value="METHYL-ACCEPTING CHEMOTAXIS PROTEIN MCPB"/>
    <property type="match status" value="1"/>
</dbReference>
<dbReference type="Proteomes" id="UP000501830">
    <property type="component" value="Chromosome"/>
</dbReference>
<dbReference type="GO" id="GO:0006935">
    <property type="term" value="P:chemotaxis"/>
    <property type="evidence" value="ECO:0007669"/>
    <property type="project" value="InterPro"/>
</dbReference>
<accession>A0A6G7WHB7</accession>
<keyword evidence="9" id="KW-1185">Reference proteome</keyword>
<comment type="similarity">
    <text evidence="2">Belongs to the methyl-accepting chemotaxis (MCP) protein family.</text>
</comment>
<reference evidence="8 9" key="1">
    <citation type="journal article" date="2017" name="Int. J. Syst. Evol. Microbiol.">
        <title>Jeotgalibaca porci sp. nov. and Jeotgalibaca arthritidis sp. nov., isolated from pigs, and emended description of the genus Jeotgalibaca.</title>
        <authorList>
            <person name="Zamora L."/>
            <person name="Perez-Sancho M."/>
            <person name="Dominguez L."/>
            <person name="Fernandez-Garayzabal J.F."/>
            <person name="Vela A.I."/>
        </authorList>
    </citation>
    <scope>NUCLEOTIDE SEQUENCE [LARGE SCALE GENOMIC DNA]</scope>
    <source>
        <strain evidence="8 9">CCUG 69148</strain>
    </source>
</reference>
<sequence length="576" mass="62949">MKKSKRGFEWGKLQFKYRSIRARLLIIFSVFIFFLIGIGASTLLMFRSVNANVEKIIDEDMVLVQSYEKMSYLMSQRVANLRGYLLTSEGRYLLNFNENVKESETYQQEITALDADSTTDNLFESLSEWEVYVQENIITVLKDKQRAQAVQNMNTYANPKAEEILAAITERSDSHSAAIQLNGEVLVANTNRGALILAMGVAVISLLAVVVALLFSRDFAKSIQIVMHRLNTIKSGLLNQEPLPVDGGGEVVALTQATNDMQTHLLSIINQMKTSAEALMTQSETLSFSASEVQSGSEQVAVTMQELATGTENQAQSTSLLATNMTAFKAEVETVTRAGKAANKSSQTIVSFSGKGKKNMTTSKEQMENINQIVEEAVLKMETLDQGTKEIGKLVAIIDDVANQTNLLALNAAIEAARAGEHGRGFAVVADEVRKLSERVAESVKDITAFVTNIQTESHVVVESLQMGYTEVQAGLSGITETSQTFDTITHSLETVVANITQINKELNQLAETGNDMSHAISEIASVSEESAAGVEQTSAASQEINSTMEEVATNAQQIKQQAELLNKVVNQFQIN</sequence>
<evidence type="ECO:0000256" key="5">
    <source>
        <dbReference type="SAM" id="Phobius"/>
    </source>
</evidence>
<dbReference type="PRINTS" id="PR00260">
    <property type="entry name" value="CHEMTRNSDUCR"/>
</dbReference>
<protein>
    <submittedName>
        <fullName evidence="8">Methyl-accepting chemotaxis protein</fullName>
    </submittedName>
</protein>
<dbReference type="CDD" id="cd11386">
    <property type="entry name" value="MCP_signal"/>
    <property type="match status" value="1"/>
</dbReference>
<feature type="coiled-coil region" evidence="4">
    <location>
        <begin position="549"/>
        <end position="576"/>
    </location>
</feature>
<organism evidence="8 9">
    <name type="scientific">Jeotgalibaca porci</name>
    <dbReference type="NCBI Taxonomy" id="1868793"/>
    <lineage>
        <taxon>Bacteria</taxon>
        <taxon>Bacillati</taxon>
        <taxon>Bacillota</taxon>
        <taxon>Bacilli</taxon>
        <taxon>Lactobacillales</taxon>
        <taxon>Carnobacteriaceae</taxon>
        <taxon>Jeotgalibaca</taxon>
    </lineage>
</organism>
<dbReference type="InterPro" id="IPR003660">
    <property type="entry name" value="HAMP_dom"/>
</dbReference>
<dbReference type="KEGG" id="jpo:G7058_05990"/>
<evidence type="ECO:0000256" key="3">
    <source>
        <dbReference type="PROSITE-ProRule" id="PRU00284"/>
    </source>
</evidence>
<keyword evidence="5" id="KW-0812">Transmembrane</keyword>
<dbReference type="InterPro" id="IPR004089">
    <property type="entry name" value="MCPsignal_dom"/>
</dbReference>
<gene>
    <name evidence="8" type="ORF">G7058_05990</name>
</gene>
<dbReference type="PROSITE" id="PS50885">
    <property type="entry name" value="HAMP"/>
    <property type="match status" value="1"/>
</dbReference>
<name>A0A6G7WHB7_9LACT</name>
<feature type="domain" description="Methyl-accepting transducer" evidence="6">
    <location>
        <begin position="289"/>
        <end position="546"/>
    </location>
</feature>
<dbReference type="Gene3D" id="1.10.287.950">
    <property type="entry name" value="Methyl-accepting chemotaxis protein"/>
    <property type="match status" value="1"/>
</dbReference>
<dbReference type="GO" id="GO:0016020">
    <property type="term" value="C:membrane"/>
    <property type="evidence" value="ECO:0007669"/>
    <property type="project" value="InterPro"/>
</dbReference>
<evidence type="ECO:0000259" key="7">
    <source>
        <dbReference type="PROSITE" id="PS50885"/>
    </source>
</evidence>
<proteinExistence type="inferred from homology"/>
<feature type="transmembrane region" description="Helical" evidence="5">
    <location>
        <begin position="20"/>
        <end position="46"/>
    </location>
</feature>
<dbReference type="GO" id="GO:0004888">
    <property type="term" value="F:transmembrane signaling receptor activity"/>
    <property type="evidence" value="ECO:0007669"/>
    <property type="project" value="InterPro"/>
</dbReference>
<evidence type="ECO:0000313" key="8">
    <source>
        <dbReference type="EMBL" id="QIK51640.1"/>
    </source>
</evidence>
<feature type="domain" description="HAMP" evidence="7">
    <location>
        <begin position="217"/>
        <end position="270"/>
    </location>
</feature>
<evidence type="ECO:0000259" key="6">
    <source>
        <dbReference type="PROSITE" id="PS50111"/>
    </source>
</evidence>
<dbReference type="InterPro" id="IPR024478">
    <property type="entry name" value="HlyB_4HB_MCP"/>
</dbReference>
<dbReference type="Pfam" id="PF00015">
    <property type="entry name" value="MCPsignal"/>
    <property type="match status" value="1"/>
</dbReference>
<dbReference type="GO" id="GO:0007165">
    <property type="term" value="P:signal transduction"/>
    <property type="evidence" value="ECO:0007669"/>
    <property type="project" value="UniProtKB-KW"/>
</dbReference>
<dbReference type="InterPro" id="IPR004090">
    <property type="entry name" value="Chemotax_Me-accpt_rcpt"/>
</dbReference>
<dbReference type="SMART" id="SM00283">
    <property type="entry name" value="MA"/>
    <property type="match status" value="1"/>
</dbReference>
<dbReference type="PROSITE" id="PS50111">
    <property type="entry name" value="CHEMOTAXIS_TRANSDUC_2"/>
    <property type="match status" value="1"/>
</dbReference>